<feature type="region of interest" description="Disordered" evidence="2">
    <location>
        <begin position="763"/>
        <end position="988"/>
    </location>
</feature>
<feature type="compositionally biased region" description="Low complexity" evidence="2">
    <location>
        <begin position="1762"/>
        <end position="1776"/>
    </location>
</feature>
<dbReference type="Gene3D" id="1.25.40.90">
    <property type="match status" value="1"/>
</dbReference>
<dbReference type="OrthoDB" id="343582at2759"/>
<dbReference type="InterPro" id="IPR006569">
    <property type="entry name" value="CID_dom"/>
</dbReference>
<feature type="compositionally biased region" description="Low complexity" evidence="2">
    <location>
        <begin position="426"/>
        <end position="441"/>
    </location>
</feature>
<dbReference type="GO" id="GO:0031124">
    <property type="term" value="P:mRNA 3'-end processing"/>
    <property type="evidence" value="ECO:0007669"/>
    <property type="project" value="InterPro"/>
</dbReference>
<feature type="region of interest" description="Disordered" evidence="2">
    <location>
        <begin position="1339"/>
        <end position="1476"/>
    </location>
</feature>
<feature type="compositionally biased region" description="Basic and acidic residues" evidence="2">
    <location>
        <begin position="577"/>
        <end position="600"/>
    </location>
</feature>
<feature type="region of interest" description="Disordered" evidence="2">
    <location>
        <begin position="1024"/>
        <end position="1046"/>
    </location>
</feature>
<dbReference type="GO" id="GO:0005849">
    <property type="term" value="C:mRNA cleavage factor complex"/>
    <property type="evidence" value="ECO:0007669"/>
    <property type="project" value="TreeGrafter"/>
</dbReference>
<feature type="compositionally biased region" description="Basic residues" evidence="2">
    <location>
        <begin position="661"/>
        <end position="673"/>
    </location>
</feature>
<feature type="compositionally biased region" description="Basic and acidic residues" evidence="2">
    <location>
        <begin position="812"/>
        <end position="856"/>
    </location>
</feature>
<feature type="compositionally biased region" description="Basic and acidic residues" evidence="2">
    <location>
        <begin position="354"/>
        <end position="424"/>
    </location>
</feature>
<dbReference type="STRING" id="7574.A0A1S3KBX8"/>
<feature type="domain" description="CID" evidence="3">
    <location>
        <begin position="1"/>
        <end position="129"/>
    </location>
</feature>
<dbReference type="SMART" id="SM00582">
    <property type="entry name" value="RPR"/>
    <property type="match status" value="1"/>
</dbReference>
<feature type="compositionally biased region" description="Basic and acidic residues" evidence="2">
    <location>
        <begin position="789"/>
        <end position="804"/>
    </location>
</feature>
<dbReference type="InterPro" id="IPR047415">
    <property type="entry name" value="Pcf11_CID"/>
</dbReference>
<dbReference type="InParanoid" id="A0A1S3KBX8"/>
<feature type="compositionally biased region" description="Polar residues" evidence="2">
    <location>
        <begin position="1376"/>
        <end position="1393"/>
    </location>
</feature>
<name>A0A1S3KBX8_LINAN</name>
<feature type="compositionally biased region" description="Low complexity" evidence="2">
    <location>
        <begin position="484"/>
        <end position="496"/>
    </location>
</feature>
<dbReference type="SUPFAM" id="SSF48464">
    <property type="entry name" value="ENTH/VHS domain"/>
    <property type="match status" value="1"/>
</dbReference>
<feature type="compositionally biased region" description="Basic and acidic residues" evidence="2">
    <location>
        <begin position="1927"/>
        <end position="1950"/>
    </location>
</feature>
<feature type="compositionally biased region" description="Basic and acidic residues" evidence="2">
    <location>
        <begin position="1797"/>
        <end position="1814"/>
    </location>
</feature>
<evidence type="ECO:0000256" key="2">
    <source>
        <dbReference type="SAM" id="MobiDB-lite"/>
    </source>
</evidence>
<dbReference type="PROSITE" id="PS51391">
    <property type="entry name" value="CID"/>
    <property type="match status" value="1"/>
</dbReference>
<dbReference type="PANTHER" id="PTHR15921:SF3">
    <property type="entry name" value="PRE-MRNA CLEAVAGE COMPLEX 2 PROTEIN PCF11"/>
    <property type="match status" value="1"/>
</dbReference>
<dbReference type="CDD" id="cd16982">
    <property type="entry name" value="CID_Pcf11"/>
    <property type="match status" value="1"/>
</dbReference>
<dbReference type="GO" id="GO:0003729">
    <property type="term" value="F:mRNA binding"/>
    <property type="evidence" value="ECO:0007669"/>
    <property type="project" value="InterPro"/>
</dbReference>
<evidence type="ECO:0000313" key="4">
    <source>
        <dbReference type="Proteomes" id="UP000085678"/>
    </source>
</evidence>
<sequence length="1950" mass="215582">MATEAVEEYRSSLADLNCNSKPLINMLTMLAEDHKQYAPQIVQVIEAHLQKAPPALKLPTFYLMDSIIKNITEPYLSLFTQNIVSTFCGVFEKVDEKTRQAMFKLRQTWAELMPNKKLYALDLRVSQTLDPAWPITAKEPVDQPPSIHINPKFLKDQSQPAVEPPVQSAVPVVDYEDIFRREQEELMRQQLFEKQQELLRLHQQRLELELAETKARLEQQAKELQVKEMLLNQQQSQVSNSSSVNSAQVHSTTPTVSTAPTASRDPRARDPRVSRDPRVARQAKQQQQQQQQPQQTQEHKQHAPPAKTAQTSSPVQTRTDQEGTTKNTPEKSAASKVVTDKKPASKTSPGAKVTPDKAKATKTQAETKRKESPKGCKVLGKETAEKSKQGNAKSKTEKPKADSNKKEVDKNKRDTDKRSSKESENSESTSAGSRRTSSESSRGGRGSRNYRGRDRADSPESRTSRSARRTNRAEVRSRSRSPRGSRSPRASSPSKSQNRRPSRSSVDEKNKSGDRKRESKEKEVDKEAERPSSSEKDDKTNKRAPKRGSKEKEGIPETEAPPNKKGRKDQDVSAQDNDNKGKLSDDLSELFGKEDVDYRRLPPLAVDKPNTSQHGAAPPPSPGHAGWARFKADRPEFTSPLAPHPFNRQHSDEGTDPRGTRGVRGRPGLRGRRPSGPLLPSPPIRPHGPHRQQTQISPETRRLSTDPNLSIPRELEMNQMQDILKQAERQLQTGELSHSQHQELLKQLNELMKLQSLRVKLREEKEKLGEESEAVITGGSPPSTTHHGLRPEDAKEFSGREGRGPPHPRGGLLERPRPEDPRERGPPRHNEARPFHPQREPLLETPGHDWHEEAPGPKRPHRGVPGEHFSRTPEEGRSPLYVDADDGPNMRGGPNRHGGPRRPGHIEQEGWEPEIMDGPRGPRRPGPMHGPRGPGPRGPGPMYGPRGRGPVDGPRGPGPRPGPRPLLEGMRGPEFMNGPRGRGPPPGGLPRIPRLMEKPMHDEYPPFPFEGEEFTGPEPDFYGPGDFGPPKRPMPPPRGGPMKSGSMSEVVIDDRPFELRVGVPRKIGIDGKPCEVIADPNSREIFIDGRCYYRIGDPVREVIIHGKTHKVFFHGPQKTIWIGAMPYEIRIDAPPQRLLIDQTVYEFKVNGPTKEMFLDGIMIGKFGQENLEMDLDGQKFEINFKPPPREILIDGKLCQLMLDTTEPVVAHEGKYYGICFDGPPREIIIDDQPWLVPMDHPRKVRIGKRPHMVAFGGPGFEVLIDGKMYEVHFNGIPREVVIAGRTHTLQLLGAPPEVKILGEVPWQRLGLPPESRPPVKPGGESIKADVKEKEKVIKDGQADVAPGSEDGTGPNPPEKGKLANPEDTDPGWGPVFQTQVNKPHQQGPPQNRDQFPGGGFRGGRGGGGGGFHLGAGRGHPDNRPNMPGTGRGQRRDRYEEYRSRGPQDGPQFNKPGMGPQGVRPMGQQQQGNQQPGGMMNLQAVMGMQGMMMPGAMMGMQGMMPGQGMMPFQAMMGQPFMSQMGVPFMQQQPQPQPQIHSQIDVNDLFSKLLSAGIIKSDKKEQTQEEKKEEEAEGINEKLEDVPDLTAFKTEDMKEKHKGVIQRLYQGIQCSSCAVRFAVENTEKYREHLDWHFRQNKKEKEDAKVAKHRKWYYEMHDWIQYEEIVDDEETGALSFFDQGGGGGVESVGANPAVVGAEPISCPAATGNESDDICDVCHDPFEQFWDEEAEEWHLKDAIRINGKTYHPVCYEDPKEGGFAGGSTPTSPLSMSSSGSYFTLANPAGQQGAESLAPTGHGEDDKTGVSKSVVKEESVSAQGSDQGGETQAGGAGTEVKTEPTDISSDGVKPTEDGSTVVTVKEEPMDTADGTAEGSGKQEVTSSSTAVAAEASKEETKTDTPGVEVKVEKVKTKEEQSVAPARNSQESQGDKTEDSVAIKAEPETAVKAEGP</sequence>
<dbReference type="InterPro" id="IPR045154">
    <property type="entry name" value="PCF11-like"/>
</dbReference>
<dbReference type="KEGG" id="lak:106180496"/>
<feature type="compositionally biased region" description="Polar residues" evidence="2">
    <location>
        <begin position="308"/>
        <end position="327"/>
    </location>
</feature>
<dbReference type="GO" id="GO:0006369">
    <property type="term" value="P:termination of RNA polymerase II transcription"/>
    <property type="evidence" value="ECO:0007669"/>
    <property type="project" value="InterPro"/>
</dbReference>
<proteinExistence type="predicted"/>
<feature type="compositionally biased region" description="Basic and acidic residues" evidence="2">
    <location>
        <begin position="451"/>
        <end position="463"/>
    </location>
</feature>
<feature type="compositionally biased region" description="Basic and acidic residues" evidence="2">
    <location>
        <begin position="1904"/>
        <end position="1915"/>
    </location>
</feature>
<dbReference type="InterPro" id="IPR054127">
    <property type="entry name" value="Pcf11_C"/>
</dbReference>
<feature type="region of interest" description="Disordered" evidence="2">
    <location>
        <begin position="237"/>
        <end position="742"/>
    </location>
</feature>
<accession>A0A1S3KBX8</accession>
<dbReference type="InterPro" id="IPR048830">
    <property type="entry name" value="PCF11_helical"/>
</dbReference>
<dbReference type="Pfam" id="PF04818">
    <property type="entry name" value="CID"/>
    <property type="match status" value="1"/>
</dbReference>
<feature type="compositionally biased region" description="Low complexity" evidence="2">
    <location>
        <begin position="282"/>
        <end position="296"/>
    </location>
</feature>
<feature type="compositionally biased region" description="Basic and acidic residues" evidence="2">
    <location>
        <begin position="1433"/>
        <end position="1445"/>
    </location>
</feature>
<keyword evidence="4" id="KW-1185">Reference proteome</keyword>
<feature type="region of interest" description="Disordered" evidence="2">
    <location>
        <begin position="1757"/>
        <end position="1950"/>
    </location>
</feature>
<evidence type="ECO:0000256" key="1">
    <source>
        <dbReference type="SAM" id="Coils"/>
    </source>
</evidence>
<evidence type="ECO:0000313" key="5">
    <source>
        <dbReference type="RefSeq" id="XP_013419944.1"/>
    </source>
</evidence>
<protein>
    <submittedName>
        <fullName evidence="5">Pre-mRNA cleavage complex 2 protein Pcf11 isoform X1</fullName>
    </submittedName>
</protein>
<dbReference type="Pfam" id="PF20845">
    <property type="entry name" value="Pcf11_helical"/>
    <property type="match status" value="1"/>
</dbReference>
<dbReference type="RefSeq" id="XP_013419944.1">
    <property type="nucleotide sequence ID" value="XM_013564490.2"/>
</dbReference>
<feature type="compositionally biased region" description="Low complexity" evidence="2">
    <location>
        <begin position="237"/>
        <end position="263"/>
    </location>
</feature>
<dbReference type="InterPro" id="IPR008942">
    <property type="entry name" value="ENTH_VHS"/>
</dbReference>
<dbReference type="GeneID" id="106180496"/>
<feature type="compositionally biased region" description="Pro residues" evidence="2">
    <location>
        <begin position="1030"/>
        <end position="1039"/>
    </location>
</feature>
<dbReference type="GO" id="GO:0005737">
    <property type="term" value="C:cytoplasm"/>
    <property type="evidence" value="ECO:0007669"/>
    <property type="project" value="TreeGrafter"/>
</dbReference>
<feature type="compositionally biased region" description="Low complexity" evidence="2">
    <location>
        <begin position="1878"/>
        <end position="1889"/>
    </location>
</feature>
<keyword evidence="1" id="KW-0175">Coiled coil</keyword>
<feature type="compositionally biased region" description="Basic and acidic residues" evidence="2">
    <location>
        <begin position="264"/>
        <end position="279"/>
    </location>
</feature>
<dbReference type="GO" id="GO:0000993">
    <property type="term" value="F:RNA polymerase II complex binding"/>
    <property type="evidence" value="ECO:0007669"/>
    <property type="project" value="InterPro"/>
</dbReference>
<dbReference type="Pfam" id="PF21936">
    <property type="entry name" value="Pcf11_C"/>
    <property type="match status" value="1"/>
</dbReference>
<evidence type="ECO:0000259" key="3">
    <source>
        <dbReference type="PROSITE" id="PS51391"/>
    </source>
</evidence>
<feature type="compositionally biased region" description="Low complexity" evidence="2">
    <location>
        <begin position="1464"/>
        <end position="1476"/>
    </location>
</feature>
<dbReference type="PANTHER" id="PTHR15921">
    <property type="entry name" value="PRE-MRNA CLEAVAGE COMPLEX II"/>
    <property type="match status" value="1"/>
</dbReference>
<feature type="compositionally biased region" description="Pro residues" evidence="2">
    <location>
        <begin position="677"/>
        <end position="686"/>
    </location>
</feature>
<gene>
    <name evidence="5" type="primary">LOC106180496</name>
</gene>
<feature type="compositionally biased region" description="Basic and acidic residues" evidence="2">
    <location>
        <begin position="649"/>
        <end position="659"/>
    </location>
</feature>
<feature type="coiled-coil region" evidence="1">
    <location>
        <begin position="203"/>
        <end position="237"/>
    </location>
</feature>
<organism evidence="4 5">
    <name type="scientific">Lingula anatina</name>
    <name type="common">Brachiopod</name>
    <name type="synonym">Lingula unguis</name>
    <dbReference type="NCBI Taxonomy" id="7574"/>
    <lineage>
        <taxon>Eukaryota</taxon>
        <taxon>Metazoa</taxon>
        <taxon>Spiralia</taxon>
        <taxon>Lophotrochozoa</taxon>
        <taxon>Brachiopoda</taxon>
        <taxon>Linguliformea</taxon>
        <taxon>Lingulata</taxon>
        <taxon>Lingulida</taxon>
        <taxon>Linguloidea</taxon>
        <taxon>Lingulidae</taxon>
        <taxon>Lingula</taxon>
    </lineage>
</organism>
<reference evidence="5" key="1">
    <citation type="submission" date="2025-08" db="UniProtKB">
        <authorList>
            <consortium name="RefSeq"/>
        </authorList>
    </citation>
    <scope>IDENTIFICATION</scope>
    <source>
        <tissue evidence="5">Gonads</tissue>
    </source>
</reference>
<feature type="compositionally biased region" description="Basic and acidic residues" evidence="2">
    <location>
        <begin position="864"/>
        <end position="877"/>
    </location>
</feature>
<dbReference type="Proteomes" id="UP000085678">
    <property type="component" value="Unplaced"/>
</dbReference>
<feature type="compositionally biased region" description="Gly residues" evidence="2">
    <location>
        <begin position="1396"/>
        <end position="1417"/>
    </location>
</feature>
<feature type="compositionally biased region" description="Basic and acidic residues" evidence="2">
    <location>
        <begin position="505"/>
        <end position="541"/>
    </location>
</feature>